<dbReference type="Gene3D" id="3.90.1580.10">
    <property type="entry name" value="paralog of FGE (formylglycine-generating enzyme)"/>
    <property type="match status" value="1"/>
</dbReference>
<dbReference type="PANTHER" id="PTHR23150">
    <property type="entry name" value="SULFATASE MODIFYING FACTOR 1, 2"/>
    <property type="match status" value="1"/>
</dbReference>
<dbReference type="InterPro" id="IPR005532">
    <property type="entry name" value="SUMF_dom"/>
</dbReference>
<dbReference type="InterPro" id="IPR051043">
    <property type="entry name" value="Sulfatase_Mod_Factor_Kinase"/>
</dbReference>
<organism evidence="2 3">
    <name type="scientific">Candidatus Thiodictyon syntrophicum</name>
    <dbReference type="NCBI Taxonomy" id="1166950"/>
    <lineage>
        <taxon>Bacteria</taxon>
        <taxon>Pseudomonadati</taxon>
        <taxon>Pseudomonadota</taxon>
        <taxon>Gammaproteobacteria</taxon>
        <taxon>Chromatiales</taxon>
        <taxon>Chromatiaceae</taxon>
        <taxon>Thiodictyon</taxon>
    </lineage>
</organism>
<protein>
    <recommendedName>
        <fullName evidence="1">Sulfatase-modifying factor enzyme-like domain-containing protein</fullName>
    </recommendedName>
</protein>
<feature type="domain" description="Sulfatase-modifying factor enzyme-like" evidence="1">
    <location>
        <begin position="378"/>
        <end position="579"/>
    </location>
</feature>
<dbReference type="OrthoDB" id="9768004at2"/>
<reference evidence="2 3" key="1">
    <citation type="submission" date="2017-03" db="EMBL/GenBank/DDBJ databases">
        <title>Complete genome sequence of Candidatus 'Thiodictyon syntrophicum' sp. nov. strain Cad16T, a photolithoautotroph purple sulfur bacterium isolated from an alpine meromictic lake.</title>
        <authorList>
            <person name="Luedin S.M."/>
            <person name="Pothier J.F."/>
            <person name="Danza F."/>
            <person name="Storelli N."/>
            <person name="Wittwer M."/>
            <person name="Tonolla M."/>
        </authorList>
    </citation>
    <scope>NUCLEOTIDE SEQUENCE [LARGE SCALE GENOMIC DNA]</scope>
    <source>
        <strain evidence="2 3">Cad16T</strain>
    </source>
</reference>
<keyword evidence="3" id="KW-1185">Reference proteome</keyword>
<gene>
    <name evidence="2" type="ORF">THSYN_05070</name>
</gene>
<dbReference type="KEGG" id="tsy:THSYN_05070"/>
<dbReference type="EMBL" id="CP020370">
    <property type="protein sequence ID" value="AUB84652.1"/>
    <property type="molecule type" value="Genomic_DNA"/>
</dbReference>
<dbReference type="GO" id="GO:0120147">
    <property type="term" value="F:formylglycine-generating oxidase activity"/>
    <property type="evidence" value="ECO:0007669"/>
    <property type="project" value="TreeGrafter"/>
</dbReference>
<evidence type="ECO:0000313" key="3">
    <source>
        <dbReference type="Proteomes" id="UP000232638"/>
    </source>
</evidence>
<name>A0A2K8UGK1_9GAMM</name>
<proteinExistence type="predicted"/>
<evidence type="ECO:0000259" key="1">
    <source>
        <dbReference type="Pfam" id="PF03781"/>
    </source>
</evidence>
<dbReference type="Pfam" id="PF03781">
    <property type="entry name" value="FGE-sulfatase"/>
    <property type="match status" value="1"/>
</dbReference>
<dbReference type="AlphaFoldDB" id="A0A2K8UGK1"/>
<dbReference type="Proteomes" id="UP000232638">
    <property type="component" value="Chromosome"/>
</dbReference>
<dbReference type="SUPFAM" id="SSF56436">
    <property type="entry name" value="C-type lectin-like"/>
    <property type="match status" value="1"/>
</dbReference>
<dbReference type="InterPro" id="IPR042095">
    <property type="entry name" value="SUMF_sf"/>
</dbReference>
<sequence>MLAALAHGLDDWMRAGNRLLLTSRPYGLTPADLHRLHLPEAPLAALDQDLQALFIRRWYAAADPPQGEAKARGLIDHLADRPDLQDLKRNPMLLTALCVRYGEGRRLPQDRHDLYDKLVNNVLFNRYRDADNERAAVRGRLGAIALGMHTGAAIQLQRVTPEAAVSLEEVERILTDYAGVNPATEAGTTAAFERRDELLARSGLLLDRGTGKAGFYHLSFQEFLAAEHLARTRREPDWFTAVVAARAPVPEWRPTLSFLFGRMLERNGEQWALEAAAALLATQERAAVRANPAPAVVCADWIEMLKRKGLNLLGLQDRYADLALGVIADEIAVKDRFRLGMVLGLVGDPRLGDPRDPAWQGQGFVLVPAGRYAWQEGQREIKEPFRIGRYPVTNGQYGIFIADGGYREARWWSTDGWAWREAGSVDLPPYWQDSRFNTANQPVVGVSFWEADAFCRWAGGRLPREREWEAAARGPQGYEYPWGGKWEDGICNSDAAGLGVTSPVGLFPRSAQVPLGLEDLAGNCWEWCDDFYAEGKREVGSSRVLRGGAFVFRARFLRSSDRNWVVPRVRVRTIGFRCVLAAPRQP</sequence>
<dbReference type="InterPro" id="IPR016187">
    <property type="entry name" value="CTDL_fold"/>
</dbReference>
<dbReference type="PANTHER" id="PTHR23150:SF19">
    <property type="entry name" value="FORMYLGLYCINE-GENERATING ENZYME"/>
    <property type="match status" value="1"/>
</dbReference>
<evidence type="ECO:0000313" key="2">
    <source>
        <dbReference type="EMBL" id="AUB84652.1"/>
    </source>
</evidence>
<accession>A0A2K8UGK1</accession>